<name>A0ACC0JDE7_CHOFU</name>
<evidence type="ECO:0000313" key="1">
    <source>
        <dbReference type="EMBL" id="KAI8422133.1"/>
    </source>
</evidence>
<accession>A0ACC0JDE7</accession>
<reference evidence="1 2" key="1">
    <citation type="journal article" date="2022" name="Genome Biol. Evol.">
        <title>The Spruce Budworm Genome: Reconstructing the Evolutionary History of Antifreeze Proteins.</title>
        <authorList>
            <person name="Beliveau C."/>
            <person name="Gagne P."/>
            <person name="Picq S."/>
            <person name="Vernygora O."/>
            <person name="Keeling C.I."/>
            <person name="Pinkney K."/>
            <person name="Doucet D."/>
            <person name="Wen F."/>
            <person name="Johnston J.S."/>
            <person name="Maaroufi H."/>
            <person name="Boyle B."/>
            <person name="Laroche J."/>
            <person name="Dewar K."/>
            <person name="Juretic N."/>
            <person name="Blackburn G."/>
            <person name="Nisole A."/>
            <person name="Brunet B."/>
            <person name="Brandao M."/>
            <person name="Lumley L."/>
            <person name="Duan J."/>
            <person name="Quan G."/>
            <person name="Lucarotti C.J."/>
            <person name="Roe A.D."/>
            <person name="Sperling F.A.H."/>
            <person name="Levesque R.C."/>
            <person name="Cusson M."/>
        </authorList>
    </citation>
    <scope>NUCLEOTIDE SEQUENCE [LARGE SCALE GENOMIC DNA]</scope>
    <source>
        <strain evidence="1">Glfc:IPQL:Cfum</strain>
    </source>
</reference>
<gene>
    <name evidence="1" type="ORF">MSG28_006049</name>
</gene>
<comment type="caution">
    <text evidence="1">The sequence shown here is derived from an EMBL/GenBank/DDBJ whole genome shotgun (WGS) entry which is preliminary data.</text>
</comment>
<proteinExistence type="predicted"/>
<keyword evidence="2" id="KW-1185">Reference proteome</keyword>
<evidence type="ECO:0000313" key="2">
    <source>
        <dbReference type="Proteomes" id="UP001064048"/>
    </source>
</evidence>
<protein>
    <submittedName>
        <fullName evidence="1">Uncharacterized protein</fullName>
    </submittedName>
</protein>
<dbReference type="Proteomes" id="UP001064048">
    <property type="component" value="Chromosome 10"/>
</dbReference>
<organism evidence="1 2">
    <name type="scientific">Choristoneura fumiferana</name>
    <name type="common">Spruce budworm moth</name>
    <name type="synonym">Archips fumiferana</name>
    <dbReference type="NCBI Taxonomy" id="7141"/>
    <lineage>
        <taxon>Eukaryota</taxon>
        <taxon>Metazoa</taxon>
        <taxon>Ecdysozoa</taxon>
        <taxon>Arthropoda</taxon>
        <taxon>Hexapoda</taxon>
        <taxon>Insecta</taxon>
        <taxon>Pterygota</taxon>
        <taxon>Neoptera</taxon>
        <taxon>Endopterygota</taxon>
        <taxon>Lepidoptera</taxon>
        <taxon>Glossata</taxon>
        <taxon>Ditrysia</taxon>
        <taxon>Tortricoidea</taxon>
        <taxon>Tortricidae</taxon>
        <taxon>Tortricinae</taxon>
        <taxon>Choristoneura</taxon>
    </lineage>
</organism>
<dbReference type="EMBL" id="CM046110">
    <property type="protein sequence ID" value="KAI8422133.1"/>
    <property type="molecule type" value="Genomic_DNA"/>
</dbReference>
<sequence length="879" mass="94807">MDDALMNHYEKQLYTVFKTFDVDNEEALDRAAVLQLCDALQLEARGAALVDSLFERRADRVTFATFRNGLLGVLGAAPAAEPAPAPPPAPPPAPHSDDDSSGREVAPKFVVGAKKYGRRSRPARGGEEPGAPRAASASRLDADADAARRPRMRYKRSASAMEPRAGDARLDHERRIDCAQAVELCRDLRMDGIDPRLVERIFEAEPSEETTVGEFFERLNVALTSIATGGDAEPASAPALAALPAGEQDDAEDALPGEAVAEAWERAGVRRPRRLLAELGFTAAAVRALDLERALDDELRALGSPPPAPSDDRPPLQLAALALARLRLARARARAAAAAAERDKLRADLAEANRRAQLLAQDVDDNHARLEEERQAALRQLEARHAEAARAAAEERAAERERAAASRAALEAEAARRGEAEARLREELAALAERADGAERRAAANEERAEAAERERAQAEAEARAAAARTEDAEDRERATADALGGRLRALQEDNARLRDRADELAAALEARAPPAPPPAPGPADTSWRDETEAELDADALSLDRIDECDSAPASMERRAGSGPGCARADAAAQTEPAAPAAEPSPAPDALLEDLRQKHEAEKAELIDSIASLERGLEALRLEGERCEEYWAAKLREERAAAADDAAAADARLADLLRRVADYERAFRPQLPALHETSLEPQYHQLLQWHMIRKPEFEEFKAEAARELAATREAAAARAAEAERELAAARAAAARPPGCSCHQKPRRAASDGEPPAAHAGRRRRRPEWPTERLGRRGGRGGRGGRAARRCVVVMRVWCDRQGQLCACGGGWGARGAWGAWGRGRAAGAAEAAALRSRAAHAERAAARLLARLQAADALVADLYRENCQLQHHARAPRLL</sequence>